<dbReference type="PROSITE" id="PS50888">
    <property type="entry name" value="BHLH"/>
    <property type="match status" value="1"/>
</dbReference>
<name>A0A803QX90_CANSA</name>
<evidence type="ECO:0000256" key="3">
    <source>
        <dbReference type="ARBA" id="ARBA00023163"/>
    </source>
</evidence>
<reference evidence="7" key="2">
    <citation type="submission" date="2021-03" db="UniProtKB">
        <authorList>
            <consortium name="EnsemblPlants"/>
        </authorList>
    </citation>
    <scope>IDENTIFICATION</scope>
</reference>
<keyword evidence="3" id="KW-0804">Transcription</keyword>
<dbReference type="PANTHER" id="PTHR12565">
    <property type="entry name" value="STEROL REGULATORY ELEMENT-BINDING PROTEIN"/>
    <property type="match status" value="1"/>
</dbReference>
<keyword evidence="2" id="KW-0805">Transcription regulation</keyword>
<dbReference type="EnsemblPlants" id="novel_model_2516_5bd9a17a">
    <property type="protein sequence ID" value="cds.novel_model_2516_5bd9a17a"/>
    <property type="gene ID" value="novel_gene_1358_5bd9a17a"/>
</dbReference>
<reference evidence="7" key="1">
    <citation type="submission" date="2018-11" db="EMBL/GenBank/DDBJ databases">
        <authorList>
            <person name="Grassa J C."/>
        </authorList>
    </citation>
    <scope>NUCLEOTIDE SEQUENCE [LARGE SCALE GENOMIC DNA]</scope>
</reference>
<dbReference type="InterPro" id="IPR036638">
    <property type="entry name" value="HLH_DNA-bd_sf"/>
</dbReference>
<organism evidence="7 8">
    <name type="scientific">Cannabis sativa</name>
    <name type="common">Hemp</name>
    <name type="synonym">Marijuana</name>
    <dbReference type="NCBI Taxonomy" id="3483"/>
    <lineage>
        <taxon>Eukaryota</taxon>
        <taxon>Viridiplantae</taxon>
        <taxon>Streptophyta</taxon>
        <taxon>Embryophyta</taxon>
        <taxon>Tracheophyta</taxon>
        <taxon>Spermatophyta</taxon>
        <taxon>Magnoliopsida</taxon>
        <taxon>eudicotyledons</taxon>
        <taxon>Gunneridae</taxon>
        <taxon>Pentapetalae</taxon>
        <taxon>rosids</taxon>
        <taxon>fabids</taxon>
        <taxon>Rosales</taxon>
        <taxon>Cannabaceae</taxon>
        <taxon>Cannabis</taxon>
    </lineage>
</organism>
<evidence type="ECO:0000313" key="7">
    <source>
        <dbReference type="EnsemblPlants" id="cds.novel_model_2516_5bd9a17a"/>
    </source>
</evidence>
<protein>
    <recommendedName>
        <fullName evidence="6">BHLH domain-containing protein</fullName>
    </recommendedName>
</protein>
<dbReference type="Gene3D" id="4.10.280.10">
    <property type="entry name" value="Helix-loop-helix DNA-binding domain"/>
    <property type="match status" value="1"/>
</dbReference>
<dbReference type="Gramene" id="novel_model_2516_5bd9a17a">
    <property type="protein sequence ID" value="cds.novel_model_2516_5bd9a17a"/>
    <property type="gene ID" value="novel_gene_1358_5bd9a17a"/>
</dbReference>
<evidence type="ECO:0000256" key="5">
    <source>
        <dbReference type="SAM" id="MobiDB-lite"/>
    </source>
</evidence>
<dbReference type="OMA" id="SELIMDH"/>
<dbReference type="OrthoDB" id="1928604at2759"/>
<keyword evidence="4" id="KW-0539">Nucleus</keyword>
<feature type="domain" description="BHLH" evidence="6">
    <location>
        <begin position="190"/>
        <end position="240"/>
    </location>
</feature>
<dbReference type="InterPro" id="IPR011598">
    <property type="entry name" value="bHLH_dom"/>
</dbReference>
<evidence type="ECO:0000256" key="1">
    <source>
        <dbReference type="ARBA" id="ARBA00004123"/>
    </source>
</evidence>
<dbReference type="CDD" id="cd18919">
    <property type="entry name" value="bHLH_AtBPE_like"/>
    <property type="match status" value="1"/>
</dbReference>
<dbReference type="FunFam" id="4.10.280.10:FF:000002">
    <property type="entry name" value="Basic helix-loop-helix transcription factor"/>
    <property type="match status" value="1"/>
</dbReference>
<feature type="compositionally biased region" description="Low complexity" evidence="5">
    <location>
        <begin position="105"/>
        <end position="114"/>
    </location>
</feature>
<evidence type="ECO:0000313" key="8">
    <source>
        <dbReference type="Proteomes" id="UP000596661"/>
    </source>
</evidence>
<dbReference type="InterPro" id="IPR024097">
    <property type="entry name" value="bHLH_ZIP_TF"/>
</dbReference>
<dbReference type="EMBL" id="UZAU01000247">
    <property type="status" value="NOT_ANNOTATED_CDS"/>
    <property type="molecule type" value="Genomic_DNA"/>
</dbReference>
<dbReference type="Pfam" id="PF00010">
    <property type="entry name" value="HLH"/>
    <property type="match status" value="1"/>
</dbReference>
<gene>
    <name evidence="7" type="primary">LOC115708685</name>
</gene>
<dbReference type="SMART" id="SM00353">
    <property type="entry name" value="HLH"/>
    <property type="match status" value="1"/>
</dbReference>
<dbReference type="GO" id="GO:0003700">
    <property type="term" value="F:DNA-binding transcription factor activity"/>
    <property type="evidence" value="ECO:0007669"/>
    <property type="project" value="TreeGrafter"/>
</dbReference>
<dbReference type="SUPFAM" id="SSF47459">
    <property type="entry name" value="HLH, helix-loop-helix DNA-binding domain"/>
    <property type="match status" value="1"/>
</dbReference>
<accession>A0A803QX90</accession>
<keyword evidence="8" id="KW-1185">Reference proteome</keyword>
<dbReference type="PANTHER" id="PTHR12565:SF431">
    <property type="entry name" value="TRANSCRIPTION FACTOR BHLH137"/>
    <property type="match status" value="1"/>
</dbReference>
<feature type="region of interest" description="Disordered" evidence="5">
    <location>
        <begin position="46"/>
        <end position="181"/>
    </location>
</feature>
<proteinExistence type="predicted"/>
<feature type="compositionally biased region" description="Polar residues" evidence="5">
    <location>
        <begin position="74"/>
        <end position="96"/>
    </location>
</feature>
<dbReference type="Proteomes" id="UP000596661">
    <property type="component" value="Chromosome 3"/>
</dbReference>
<dbReference type="AlphaFoldDB" id="A0A803QX90"/>
<feature type="compositionally biased region" description="Basic and acidic residues" evidence="5">
    <location>
        <begin position="54"/>
        <end position="64"/>
    </location>
</feature>
<evidence type="ECO:0000256" key="2">
    <source>
        <dbReference type="ARBA" id="ARBA00023015"/>
    </source>
</evidence>
<dbReference type="GO" id="GO:0046983">
    <property type="term" value="F:protein dimerization activity"/>
    <property type="evidence" value="ECO:0007669"/>
    <property type="project" value="InterPro"/>
</dbReference>
<comment type="subcellular location">
    <subcellularLocation>
        <location evidence="1">Nucleus</location>
    </subcellularLocation>
</comment>
<dbReference type="GO" id="GO:0005634">
    <property type="term" value="C:nucleus"/>
    <property type="evidence" value="ECO:0007669"/>
    <property type="project" value="UniProtKB-SubCell"/>
</dbReference>
<evidence type="ECO:0000259" key="6">
    <source>
        <dbReference type="PROSITE" id="PS50888"/>
    </source>
</evidence>
<sequence>MAAFSSSSILLDSVYLPIINNHNMFMTNKNMCSELIMDHNNNNNNHFYSSSSSSDHHNHNHNPDHDDDEPNSSVTCKKQSNTTESSISGEQVTQKILPNKRKIRNNNNASFSNSTTHSKDNNNNNNNNDHGRSGTRGKRQKNCSGDSGKLLGKKEENSNNNNNNNKKKKKCEEQETPPSGYIHVRARRGQATDSHSLAERVRREKISERMKMLQKLVPGCEKVTGKALMLDEIINYVQSLQNQVEFLSMKLASLNPMFYDFGMDLETFLVRPEGLNSNNNNNMGSEIPSVPPPPCNQSQLTAFSLSDNITATTTNFPITANNNYPLIMDYNNLQQAHHRPTNTFINSHDNIGTVLWDMEDQRQSFLNPSEFNNLCSFN</sequence>
<evidence type="ECO:0000256" key="4">
    <source>
        <dbReference type="ARBA" id="ARBA00023242"/>
    </source>
</evidence>